<evidence type="ECO:0000256" key="3">
    <source>
        <dbReference type="ARBA" id="ARBA00022670"/>
    </source>
</evidence>
<dbReference type="SUPFAM" id="SSF53187">
    <property type="entry name" value="Zn-dependent exopeptidases"/>
    <property type="match status" value="1"/>
</dbReference>
<keyword evidence="7" id="KW-1185">Reference proteome</keyword>
<organism evidence="6 7">
    <name type="scientific">Necator americanus</name>
    <name type="common">Human hookworm</name>
    <dbReference type="NCBI Taxonomy" id="51031"/>
    <lineage>
        <taxon>Eukaryota</taxon>
        <taxon>Metazoa</taxon>
        <taxon>Ecdysozoa</taxon>
        <taxon>Nematoda</taxon>
        <taxon>Chromadorea</taxon>
        <taxon>Rhabditida</taxon>
        <taxon>Rhabditina</taxon>
        <taxon>Rhabditomorpha</taxon>
        <taxon>Strongyloidea</taxon>
        <taxon>Ancylostomatidae</taxon>
        <taxon>Bunostominae</taxon>
        <taxon>Necator</taxon>
    </lineage>
</organism>
<keyword evidence="3" id="KW-0645">Protease</keyword>
<dbReference type="CDD" id="cd00433">
    <property type="entry name" value="Peptidase_M17"/>
    <property type="match status" value="1"/>
</dbReference>
<protein>
    <recommendedName>
        <fullName evidence="5">Cytosol aminopeptidase domain-containing protein</fullName>
    </recommendedName>
</protein>
<name>A0ABR1DWY7_NECAM</name>
<sequence length="553" mass="60705">MVLPGTASRMSFTLISKSSLYRSNAPLLFYEQLTKRCMSLQSLLSTRLLRAASLCDSTYDGVILVTNCAKLVDETPALKDVSPAVQDFIQVHRGALTSSNIVPVDKKIIPSGRLILAGTGPVTRDFDDVRRFQTAAKNGVKLALSAGIKSPLLVTVPHPRHPQAELVSALGALLPLYTPLNVREEEPTNKFDQLGLLPIRFERLVDLVEAYEAAFTVCRDVGETGPERMSPPNTAEYVKSAFLGGNVKVEVTEDQKLIEKEYPLMAAVNRCANTVKEHQARLVRLEYVGEGDIKDTYMMVGKGVTIDTGGCDLKTGGNMWGMCRDKYGSAVVAGFFKVLDILKPKHVKAIGYMCMVRNSIGAKAYTCDEVIKSRSGKRIHIYNTDAEGRITMLDPLTRAKEEALNEVNPHLMTLATLTGHEVLTYGYYAAIMDNGPAKKSGWARKIQDTGDTYGQPIEISRLQPEDYEFHKAECEQAHIRQGNTKPSTVTLRGHQTPAAFLIMASRLDEHGSDSKHPLKFTHIDIGSAAGEHPDTSLPNPLVTLVAELILPKI</sequence>
<evidence type="ECO:0000259" key="5">
    <source>
        <dbReference type="PROSITE" id="PS00631"/>
    </source>
</evidence>
<dbReference type="Proteomes" id="UP001303046">
    <property type="component" value="Unassembled WGS sequence"/>
</dbReference>
<dbReference type="EMBL" id="JAVFWL010000005">
    <property type="protein sequence ID" value="KAK6754942.1"/>
    <property type="molecule type" value="Genomic_DNA"/>
</dbReference>
<evidence type="ECO:0000313" key="6">
    <source>
        <dbReference type="EMBL" id="KAK6754942.1"/>
    </source>
</evidence>
<gene>
    <name evidence="6" type="primary">Necator_chrV.g18529</name>
    <name evidence="6" type="ORF">RB195_013738</name>
</gene>
<dbReference type="PANTHER" id="PTHR11963">
    <property type="entry name" value="LEUCINE AMINOPEPTIDASE-RELATED"/>
    <property type="match status" value="1"/>
</dbReference>
<dbReference type="InterPro" id="IPR011356">
    <property type="entry name" value="Leucine_aapep/pepB"/>
</dbReference>
<proteinExistence type="inferred from homology"/>
<keyword evidence="2" id="KW-0031">Aminopeptidase</keyword>
<feature type="domain" description="Cytosol aminopeptidase" evidence="5">
    <location>
        <begin position="383"/>
        <end position="390"/>
    </location>
</feature>
<keyword evidence="4" id="KW-0378">Hydrolase</keyword>
<reference evidence="6 7" key="1">
    <citation type="submission" date="2023-08" db="EMBL/GenBank/DDBJ databases">
        <title>A Necator americanus chromosomal reference genome.</title>
        <authorList>
            <person name="Ilik V."/>
            <person name="Petrzelkova K.J."/>
            <person name="Pardy F."/>
            <person name="Fuh T."/>
            <person name="Niatou-Singa F.S."/>
            <person name="Gouil Q."/>
            <person name="Baker L."/>
            <person name="Ritchie M.E."/>
            <person name="Jex A.R."/>
            <person name="Gazzola D."/>
            <person name="Li H."/>
            <person name="Toshio Fujiwara R."/>
            <person name="Zhan B."/>
            <person name="Aroian R.V."/>
            <person name="Pafco B."/>
            <person name="Schwarz E.M."/>
        </authorList>
    </citation>
    <scope>NUCLEOTIDE SEQUENCE [LARGE SCALE GENOMIC DNA]</scope>
    <source>
        <strain evidence="6 7">Aroian</strain>
        <tissue evidence="6">Whole animal</tissue>
    </source>
</reference>
<comment type="caution">
    <text evidence="6">The sequence shown here is derived from an EMBL/GenBank/DDBJ whole genome shotgun (WGS) entry which is preliminary data.</text>
</comment>
<evidence type="ECO:0000313" key="7">
    <source>
        <dbReference type="Proteomes" id="UP001303046"/>
    </source>
</evidence>
<dbReference type="Pfam" id="PF00883">
    <property type="entry name" value="Peptidase_M17"/>
    <property type="match status" value="1"/>
</dbReference>
<evidence type="ECO:0000256" key="1">
    <source>
        <dbReference type="ARBA" id="ARBA00009528"/>
    </source>
</evidence>
<dbReference type="Gene3D" id="3.40.630.10">
    <property type="entry name" value="Zn peptidases"/>
    <property type="match status" value="1"/>
</dbReference>
<dbReference type="PROSITE" id="PS00631">
    <property type="entry name" value="CYTOSOL_AP"/>
    <property type="match status" value="1"/>
</dbReference>
<comment type="similarity">
    <text evidence="1">Belongs to the peptidase M17 family.</text>
</comment>
<evidence type="ECO:0000256" key="2">
    <source>
        <dbReference type="ARBA" id="ARBA00022438"/>
    </source>
</evidence>
<evidence type="ECO:0000256" key="4">
    <source>
        <dbReference type="ARBA" id="ARBA00022801"/>
    </source>
</evidence>
<accession>A0ABR1DWY7</accession>
<dbReference type="PANTHER" id="PTHR11963:SF48">
    <property type="entry name" value="DIPEPTIDASE B, ISOFORM A"/>
    <property type="match status" value="1"/>
</dbReference>
<dbReference type="InterPro" id="IPR000819">
    <property type="entry name" value="Peptidase_M17_C"/>
</dbReference>
<dbReference type="PRINTS" id="PR00481">
    <property type="entry name" value="LAMNOPPTDASE"/>
</dbReference>